<feature type="region of interest" description="Disordered" evidence="1">
    <location>
        <begin position="399"/>
        <end position="437"/>
    </location>
</feature>
<comment type="caution">
    <text evidence="2">The sequence shown here is derived from an EMBL/GenBank/DDBJ whole genome shotgun (WGS) entry which is preliminary data.</text>
</comment>
<organism evidence="2 3">
    <name type="scientific">Blattamonas nauphoetae</name>
    <dbReference type="NCBI Taxonomy" id="2049346"/>
    <lineage>
        <taxon>Eukaryota</taxon>
        <taxon>Metamonada</taxon>
        <taxon>Preaxostyla</taxon>
        <taxon>Oxymonadida</taxon>
        <taxon>Blattamonas</taxon>
    </lineage>
</organism>
<dbReference type="EMBL" id="JARBJD010000087">
    <property type="protein sequence ID" value="KAK2953767.1"/>
    <property type="molecule type" value="Genomic_DNA"/>
</dbReference>
<dbReference type="InterPro" id="IPR013922">
    <property type="entry name" value="Cyclin_PHO80-like"/>
</dbReference>
<keyword evidence="3" id="KW-1185">Reference proteome</keyword>
<protein>
    <submittedName>
        <fullName evidence="2">Cyclin</fullName>
    </submittedName>
</protein>
<evidence type="ECO:0000313" key="2">
    <source>
        <dbReference type="EMBL" id="KAK2953767.1"/>
    </source>
</evidence>
<feature type="compositionally biased region" description="Polar residues" evidence="1">
    <location>
        <begin position="242"/>
        <end position="252"/>
    </location>
</feature>
<dbReference type="SUPFAM" id="SSF47954">
    <property type="entry name" value="Cyclin-like"/>
    <property type="match status" value="1"/>
</dbReference>
<dbReference type="PANTHER" id="PTHR15615:SF108">
    <property type="entry name" value="PROTEIN CNPPD1"/>
    <property type="match status" value="1"/>
</dbReference>
<feature type="compositionally biased region" description="Polar residues" evidence="1">
    <location>
        <begin position="211"/>
        <end position="229"/>
    </location>
</feature>
<feature type="region of interest" description="Disordered" evidence="1">
    <location>
        <begin position="496"/>
        <end position="515"/>
    </location>
</feature>
<evidence type="ECO:0000313" key="3">
    <source>
        <dbReference type="Proteomes" id="UP001281761"/>
    </source>
</evidence>
<dbReference type="Pfam" id="PF08613">
    <property type="entry name" value="Cyclin"/>
    <property type="match status" value="1"/>
</dbReference>
<feature type="region of interest" description="Disordered" evidence="1">
    <location>
        <begin position="312"/>
        <end position="335"/>
    </location>
</feature>
<evidence type="ECO:0000256" key="1">
    <source>
        <dbReference type="SAM" id="MobiDB-lite"/>
    </source>
</evidence>
<feature type="region of interest" description="Disordered" evidence="1">
    <location>
        <begin position="211"/>
        <end position="272"/>
    </location>
</feature>
<dbReference type="InterPro" id="IPR036915">
    <property type="entry name" value="Cyclin-like_sf"/>
</dbReference>
<reference evidence="2 3" key="1">
    <citation type="journal article" date="2022" name="bioRxiv">
        <title>Genomics of Preaxostyla Flagellates Illuminates Evolutionary Transitions and the Path Towards Mitochondrial Loss.</title>
        <authorList>
            <person name="Novak L.V.F."/>
            <person name="Treitli S.C."/>
            <person name="Pyrih J."/>
            <person name="Halakuc P."/>
            <person name="Pipaliya S.V."/>
            <person name="Vacek V."/>
            <person name="Brzon O."/>
            <person name="Soukal P."/>
            <person name="Eme L."/>
            <person name="Dacks J.B."/>
            <person name="Karnkowska A."/>
            <person name="Elias M."/>
            <person name="Hampl V."/>
        </authorList>
    </citation>
    <scope>NUCLEOTIDE SEQUENCE [LARGE SCALE GENOMIC DNA]</scope>
    <source>
        <strain evidence="2">NAU3</strain>
        <tissue evidence="2">Gut</tissue>
    </source>
</reference>
<proteinExistence type="predicted"/>
<name>A0ABQ9XMZ0_9EUKA</name>
<dbReference type="Proteomes" id="UP001281761">
    <property type="component" value="Unassembled WGS sequence"/>
</dbReference>
<sequence>MEIGETEFLGDYPVTEQIMTYSEQYLTDLMHSNDLFFTSLPHSRETTFFSTDHELIPITDYFRRLMISFNCSAVCALAAIVYIDRIEQQTNIFFATPTAHNLLLVSLLLAVKFLEDQRYVNPYYAEVGGVKPVILRKMELQFIILCQHDLFIDPAIIFEHLSQINQSADLTSQNSQSLSFHFPGVYPSLTQSSVISDATAHSFTSGSHSLPTAVATQATSEKVQPSYPSSHGRMERRKLFEETSSQHLSNLTGKEIVSPHQPESKSSKPRYGAQTMHVIPLPMTPEMPIPHNALFNAPADLSAYRSSLKESELTDDSDILSHSSDTSSSDFDDDSFSFSSPNSIAQYMQVIPTSPCSPLSAQSGMVAPRVVRRNSRVMEGARLHQSFFYDEDSTCWSPDSRTQMPANDAVQPSKYLPNTRGRPSPSPFLSLPTKNTPKSDSSYAFSVSIEHSPRSLTFASPIQSNVAASQPSRASFFSERALDLYTQTGGLYPPTADSPFSPLLQAQPRSTSLIT</sequence>
<dbReference type="Gene3D" id="1.10.472.10">
    <property type="entry name" value="Cyclin-like"/>
    <property type="match status" value="1"/>
</dbReference>
<gene>
    <name evidence="2" type="ORF">BLNAU_11324</name>
</gene>
<dbReference type="PANTHER" id="PTHR15615">
    <property type="match status" value="1"/>
</dbReference>
<accession>A0ABQ9XMZ0</accession>
<feature type="compositionally biased region" description="Low complexity" evidence="1">
    <location>
        <begin position="320"/>
        <end position="329"/>
    </location>
</feature>